<dbReference type="GO" id="GO:0046685">
    <property type="term" value="P:response to arsenic-containing substance"/>
    <property type="evidence" value="ECO:0007669"/>
    <property type="project" value="UniProtKB-UniRule"/>
</dbReference>
<feature type="domain" description="Phosphotyrosine protein phosphatase I" evidence="11">
    <location>
        <begin position="4"/>
        <end position="137"/>
    </location>
</feature>
<evidence type="ECO:0000256" key="2">
    <source>
        <dbReference type="ARBA" id="ARBA00022849"/>
    </source>
</evidence>
<evidence type="ECO:0000259" key="11">
    <source>
        <dbReference type="SMART" id="SM00226"/>
    </source>
</evidence>
<evidence type="ECO:0000256" key="1">
    <source>
        <dbReference type="ARBA" id="ARBA00022490"/>
    </source>
</evidence>
<dbReference type="InterPro" id="IPR036196">
    <property type="entry name" value="Ptyr_pPase_sf"/>
</dbReference>
<dbReference type="EMBL" id="JACHHJ010000002">
    <property type="protein sequence ID" value="MBB6449658.1"/>
    <property type="molecule type" value="Genomic_DNA"/>
</dbReference>
<dbReference type="RefSeq" id="WP_184403644.1">
    <property type="nucleotide sequence ID" value="NZ_JACHHJ010000002.1"/>
</dbReference>
<dbReference type="Gene3D" id="3.40.50.2300">
    <property type="match status" value="1"/>
</dbReference>
<evidence type="ECO:0000313" key="13">
    <source>
        <dbReference type="Proteomes" id="UP000568839"/>
    </source>
</evidence>
<dbReference type="EC" id="1.20.4.4" evidence="9 10"/>
<proteinExistence type="inferred from homology"/>
<dbReference type="Pfam" id="PF01451">
    <property type="entry name" value="LMWPc"/>
    <property type="match status" value="1"/>
</dbReference>
<dbReference type="AlphaFoldDB" id="A0A841Q1E4"/>
<comment type="similarity">
    <text evidence="8 10">Belongs to the low molecular weight phosphotyrosine protein phosphatase family. Thioredoxin-coupled ArsC subfamily.</text>
</comment>
<feature type="active site" description="Nucleophile" evidence="10">
    <location>
        <position position="10"/>
    </location>
</feature>
<keyword evidence="2 10" id="KW-0059">Arsenical resistance</keyword>
<evidence type="ECO:0000313" key="12">
    <source>
        <dbReference type="EMBL" id="MBB6449658.1"/>
    </source>
</evidence>
<dbReference type="PANTHER" id="PTHR43428:SF1">
    <property type="entry name" value="ARSENATE REDUCTASE"/>
    <property type="match status" value="1"/>
</dbReference>
<dbReference type="NCBIfam" id="NF010053">
    <property type="entry name" value="PRK13530.1"/>
    <property type="match status" value="1"/>
</dbReference>
<dbReference type="CDD" id="cd16345">
    <property type="entry name" value="LMWP_ArsC"/>
    <property type="match status" value="1"/>
</dbReference>
<accession>A0A841Q1E4</accession>
<evidence type="ECO:0000256" key="7">
    <source>
        <dbReference type="ARBA" id="ARBA00052766"/>
    </source>
</evidence>
<feature type="disulfide bond" description="Redox-active; alternate" evidence="10">
    <location>
        <begin position="10"/>
        <end position="82"/>
    </location>
</feature>
<dbReference type="GO" id="GO:0030612">
    <property type="term" value="F:arsenate reductase (thioredoxin) activity"/>
    <property type="evidence" value="ECO:0007669"/>
    <property type="project" value="UniProtKB-UniRule"/>
</dbReference>
<keyword evidence="4 10" id="KW-1015">Disulfide bond</keyword>
<keyword evidence="1 10" id="KW-0963">Cytoplasm</keyword>
<keyword evidence="13" id="KW-1185">Reference proteome</keyword>
<keyword evidence="3 10" id="KW-0560">Oxidoreductase</keyword>
<comment type="subcellular location">
    <subcellularLocation>
        <location evidence="10">Cytoplasm</location>
    </subcellularLocation>
</comment>
<feature type="disulfide bond" description="Redox-active; alternate" evidence="10">
    <location>
        <begin position="82"/>
        <end position="89"/>
    </location>
</feature>
<evidence type="ECO:0000256" key="8">
    <source>
        <dbReference type="ARBA" id="ARBA00061528"/>
    </source>
</evidence>
<feature type="active site" description="Nucleophile" evidence="10">
    <location>
        <position position="89"/>
    </location>
</feature>
<name>A0A841Q1E4_9BACL</name>
<evidence type="ECO:0000256" key="10">
    <source>
        <dbReference type="HAMAP-Rule" id="MF_01624"/>
    </source>
</evidence>
<keyword evidence="5 10" id="KW-0676">Redox-active center</keyword>
<comment type="caution">
    <text evidence="12">The sequence shown here is derived from an EMBL/GenBank/DDBJ whole genome shotgun (WGS) entry which is preliminary data.</text>
</comment>
<dbReference type="SMART" id="SM00226">
    <property type="entry name" value="LMWPc"/>
    <property type="match status" value="1"/>
</dbReference>
<feature type="active site" description="Nucleophile" evidence="10">
    <location>
        <position position="82"/>
    </location>
</feature>
<sequence>MSKKTIYFICTGNSCRSQMAEGWAKQYLGKEWNVYSAGVEAHGLNANAVKAMSEVNIDISNQTSDVIDTDLWNDVDMIVTLCGDAADRCPMTPPHIRREHWGFDDPAKAEGSDEEKWRVFQRVRDEIGHRIQQFAKTT</sequence>
<gene>
    <name evidence="10" type="primary">arsC</name>
    <name evidence="12" type="ORF">HNR44_001636</name>
</gene>
<organism evidence="12 13">
    <name type="scientific">Geomicrobium halophilum</name>
    <dbReference type="NCBI Taxonomy" id="549000"/>
    <lineage>
        <taxon>Bacteria</taxon>
        <taxon>Bacillati</taxon>
        <taxon>Bacillota</taxon>
        <taxon>Bacilli</taxon>
        <taxon>Bacillales</taxon>
        <taxon>Geomicrobium</taxon>
    </lineage>
</organism>
<evidence type="ECO:0000256" key="9">
    <source>
        <dbReference type="ARBA" id="ARBA00066655"/>
    </source>
</evidence>
<protein>
    <recommendedName>
        <fullName evidence="6 10">Arsenate reductase</fullName>
        <ecNumber evidence="9 10">1.20.4.4</ecNumber>
    </recommendedName>
</protein>
<dbReference type="PANTHER" id="PTHR43428">
    <property type="entry name" value="ARSENATE REDUCTASE"/>
    <property type="match status" value="1"/>
</dbReference>
<dbReference type="GO" id="GO:0005737">
    <property type="term" value="C:cytoplasm"/>
    <property type="evidence" value="ECO:0007669"/>
    <property type="project" value="UniProtKB-SubCell"/>
</dbReference>
<dbReference type="InterPro" id="IPR014064">
    <property type="entry name" value="Arsenate_reductase_ArsC"/>
</dbReference>
<evidence type="ECO:0000256" key="4">
    <source>
        <dbReference type="ARBA" id="ARBA00023157"/>
    </source>
</evidence>
<comment type="function">
    <text evidence="10">Catalyzes the reduction of arsenate [As(V)] to arsenite [As(III)].</text>
</comment>
<evidence type="ECO:0000256" key="5">
    <source>
        <dbReference type="ARBA" id="ARBA00023284"/>
    </source>
</evidence>
<dbReference type="HAMAP" id="MF_01624">
    <property type="entry name" value="Arsenate_reduct"/>
    <property type="match status" value="1"/>
</dbReference>
<comment type="catalytic activity">
    <reaction evidence="7 10">
        <text>arsenate + [thioredoxin]-dithiol + H(+) = arsenite + [thioredoxin]-disulfide + H2O</text>
        <dbReference type="Rhea" id="RHEA:43848"/>
        <dbReference type="Rhea" id="RHEA-COMP:10698"/>
        <dbReference type="Rhea" id="RHEA-COMP:10700"/>
        <dbReference type="ChEBI" id="CHEBI:15377"/>
        <dbReference type="ChEBI" id="CHEBI:15378"/>
        <dbReference type="ChEBI" id="CHEBI:29242"/>
        <dbReference type="ChEBI" id="CHEBI:29950"/>
        <dbReference type="ChEBI" id="CHEBI:48597"/>
        <dbReference type="ChEBI" id="CHEBI:50058"/>
        <dbReference type="EC" id="1.20.4.4"/>
    </reaction>
</comment>
<dbReference type="SUPFAM" id="SSF52788">
    <property type="entry name" value="Phosphotyrosine protein phosphatases I"/>
    <property type="match status" value="1"/>
</dbReference>
<dbReference type="Proteomes" id="UP000568839">
    <property type="component" value="Unassembled WGS sequence"/>
</dbReference>
<reference evidence="12 13" key="1">
    <citation type="submission" date="2020-08" db="EMBL/GenBank/DDBJ databases">
        <title>Genomic Encyclopedia of Type Strains, Phase IV (KMG-IV): sequencing the most valuable type-strain genomes for metagenomic binning, comparative biology and taxonomic classification.</title>
        <authorList>
            <person name="Goeker M."/>
        </authorList>
    </citation>
    <scope>NUCLEOTIDE SEQUENCE [LARGE SCALE GENOMIC DNA]</scope>
    <source>
        <strain evidence="12 13">DSM 21769</strain>
    </source>
</reference>
<evidence type="ECO:0000256" key="6">
    <source>
        <dbReference type="ARBA" id="ARBA00039879"/>
    </source>
</evidence>
<dbReference type="FunFam" id="3.40.50.2300:FF:000237">
    <property type="entry name" value="Arsenate reductase"/>
    <property type="match status" value="1"/>
</dbReference>
<dbReference type="GO" id="GO:0004725">
    <property type="term" value="F:protein tyrosine phosphatase activity"/>
    <property type="evidence" value="ECO:0007669"/>
    <property type="project" value="UniProtKB-UniRule"/>
</dbReference>
<dbReference type="InterPro" id="IPR023485">
    <property type="entry name" value="Ptyr_pPase"/>
</dbReference>
<evidence type="ECO:0000256" key="3">
    <source>
        <dbReference type="ARBA" id="ARBA00023002"/>
    </source>
</evidence>
<dbReference type="NCBIfam" id="TIGR02691">
    <property type="entry name" value="arsC_pI258_fam"/>
    <property type="match status" value="1"/>
</dbReference>